<feature type="domain" description="Methylated-DNA-[protein]-cysteine S-methyltransferase DNA binding" evidence="9">
    <location>
        <begin position="84"/>
        <end position="163"/>
    </location>
</feature>
<dbReference type="GO" id="GO:0006307">
    <property type="term" value="P:DNA alkylation repair"/>
    <property type="evidence" value="ECO:0007669"/>
    <property type="project" value="UniProtKB-UniRule"/>
</dbReference>
<dbReference type="InterPro" id="IPR023546">
    <property type="entry name" value="MGMT"/>
</dbReference>
<dbReference type="RefSeq" id="WP_151178825.1">
    <property type="nucleotide sequence ID" value="NZ_CP042906.1"/>
</dbReference>
<dbReference type="KEGG" id="htq:FRZ44_40070"/>
<evidence type="ECO:0000313" key="11">
    <source>
        <dbReference type="EMBL" id="QEX18697.1"/>
    </source>
</evidence>
<keyword evidence="12" id="KW-1185">Reference proteome</keyword>
<protein>
    <recommendedName>
        <fullName evidence="8">Methylated-DNA--protein-cysteine methyltransferase</fullName>
        <ecNumber evidence="8">2.1.1.63</ecNumber>
    </recommendedName>
    <alternativeName>
        <fullName evidence="8">6-O-methylguanine-DNA methyltransferase</fullName>
        <shortName evidence="8">MGMT</shortName>
    </alternativeName>
    <alternativeName>
        <fullName evidence="8">O-6-methylguanine-DNA-alkyltransferase</fullName>
    </alternativeName>
</protein>
<dbReference type="SUPFAM" id="SSF46767">
    <property type="entry name" value="Methylated DNA-protein cysteine methyltransferase, C-terminal domain"/>
    <property type="match status" value="1"/>
</dbReference>
<dbReference type="InterPro" id="IPR036631">
    <property type="entry name" value="MGMT_N_sf"/>
</dbReference>
<dbReference type="EMBL" id="CP042906">
    <property type="protein sequence ID" value="QEX18697.1"/>
    <property type="molecule type" value="Genomic_DNA"/>
</dbReference>
<comment type="subcellular location">
    <subcellularLocation>
        <location evidence="8">Cytoplasm</location>
    </subcellularLocation>
</comment>
<evidence type="ECO:0000259" key="10">
    <source>
        <dbReference type="Pfam" id="PF02870"/>
    </source>
</evidence>
<dbReference type="InterPro" id="IPR008332">
    <property type="entry name" value="MethylG_MeTrfase_N"/>
</dbReference>
<feature type="active site" description="Nucleophile; methyl group acceptor" evidence="8">
    <location>
        <position position="135"/>
    </location>
</feature>
<dbReference type="FunFam" id="1.10.10.10:FF:000214">
    <property type="entry name" value="Methylated-DNA--protein-cysteine methyltransferase"/>
    <property type="match status" value="1"/>
</dbReference>
<dbReference type="Pfam" id="PF01035">
    <property type="entry name" value="DNA_binding_1"/>
    <property type="match status" value="1"/>
</dbReference>
<keyword evidence="3 8" id="KW-0489">Methyltransferase</keyword>
<sequence length="173" mass="19052">MAKNPAQKAYVYKMMKSPVGELKLIASKDGLAAIMWEDDWRVRLNVVAEDRKHPVLRETERQLKEYFAGRRKTFDLKLDFAGTPFQKKVWQALLTIPFGETRSYAQIAKQVGKPKAVRAVGAANGRNPISIVAPCHRVIGSSGALTGYAGGLEAKAHLLGLEDALPKTQHKAA</sequence>
<organism evidence="11 12">
    <name type="scientific">Hypericibacter terrae</name>
    <dbReference type="NCBI Taxonomy" id="2602015"/>
    <lineage>
        <taxon>Bacteria</taxon>
        <taxon>Pseudomonadati</taxon>
        <taxon>Pseudomonadota</taxon>
        <taxon>Alphaproteobacteria</taxon>
        <taxon>Rhodospirillales</taxon>
        <taxon>Dongiaceae</taxon>
        <taxon>Hypericibacter</taxon>
    </lineage>
</organism>
<evidence type="ECO:0000256" key="1">
    <source>
        <dbReference type="ARBA" id="ARBA00001286"/>
    </source>
</evidence>
<comment type="function">
    <text evidence="8">Involved in the cellular defense against the biological effects of O6-methylguanine (O6-MeG) and O4-methylthymine (O4-MeT) in DNA. Repairs the methylated nucleobase in DNA by stoichiometrically transferring the methyl group to a cysteine residue in the enzyme. This is a suicide reaction: the enzyme is irreversibly inactivated.</text>
</comment>
<accession>A0A5J6MND4</accession>
<evidence type="ECO:0000256" key="2">
    <source>
        <dbReference type="ARBA" id="ARBA00008711"/>
    </source>
</evidence>
<dbReference type="GO" id="GO:0003908">
    <property type="term" value="F:methylated-DNA-[protein]-cysteine S-methyltransferase activity"/>
    <property type="evidence" value="ECO:0007669"/>
    <property type="project" value="UniProtKB-UniRule"/>
</dbReference>
<dbReference type="Gene3D" id="1.10.10.10">
    <property type="entry name" value="Winged helix-like DNA-binding domain superfamily/Winged helix DNA-binding domain"/>
    <property type="match status" value="1"/>
</dbReference>
<dbReference type="EC" id="2.1.1.63" evidence="8"/>
<dbReference type="AlphaFoldDB" id="A0A5J6MND4"/>
<evidence type="ECO:0000313" key="12">
    <source>
        <dbReference type="Proteomes" id="UP000326202"/>
    </source>
</evidence>
<dbReference type="PANTHER" id="PTHR10815">
    <property type="entry name" value="METHYLATED-DNA--PROTEIN-CYSTEINE METHYLTRANSFERASE"/>
    <property type="match status" value="1"/>
</dbReference>
<evidence type="ECO:0000256" key="6">
    <source>
        <dbReference type="ARBA" id="ARBA00023204"/>
    </source>
</evidence>
<comment type="similarity">
    <text evidence="2 8">Belongs to the MGMT family.</text>
</comment>
<dbReference type="InterPro" id="IPR036388">
    <property type="entry name" value="WH-like_DNA-bd_sf"/>
</dbReference>
<dbReference type="NCBIfam" id="TIGR00589">
    <property type="entry name" value="ogt"/>
    <property type="match status" value="1"/>
</dbReference>
<gene>
    <name evidence="11" type="primary">ogt</name>
    <name evidence="11" type="ORF">FRZ44_40070</name>
</gene>
<comment type="miscellaneous">
    <text evidence="8">This enzyme catalyzes only one turnover and therefore is not strictly catalytic. According to one definition, an enzyme is a biocatalyst that acts repeatedly and over many reaction cycles.</text>
</comment>
<dbReference type="OrthoDB" id="9802228at2"/>
<evidence type="ECO:0000256" key="7">
    <source>
        <dbReference type="ARBA" id="ARBA00049348"/>
    </source>
</evidence>
<dbReference type="Proteomes" id="UP000326202">
    <property type="component" value="Chromosome"/>
</dbReference>
<dbReference type="SUPFAM" id="SSF53155">
    <property type="entry name" value="Methylated DNA-protein cysteine methyltransferase domain"/>
    <property type="match status" value="1"/>
</dbReference>
<keyword evidence="8" id="KW-0963">Cytoplasm</keyword>
<proteinExistence type="inferred from homology"/>
<evidence type="ECO:0000256" key="5">
    <source>
        <dbReference type="ARBA" id="ARBA00022763"/>
    </source>
</evidence>
<dbReference type="GO" id="GO:0005737">
    <property type="term" value="C:cytoplasm"/>
    <property type="evidence" value="ECO:0007669"/>
    <property type="project" value="UniProtKB-SubCell"/>
</dbReference>
<dbReference type="Gene3D" id="3.30.160.70">
    <property type="entry name" value="Methylated DNA-protein cysteine methyltransferase domain"/>
    <property type="match status" value="1"/>
</dbReference>
<dbReference type="CDD" id="cd06445">
    <property type="entry name" value="ATase"/>
    <property type="match status" value="1"/>
</dbReference>
<dbReference type="GO" id="GO:0032259">
    <property type="term" value="P:methylation"/>
    <property type="evidence" value="ECO:0007669"/>
    <property type="project" value="UniProtKB-KW"/>
</dbReference>
<dbReference type="HAMAP" id="MF_00772">
    <property type="entry name" value="OGT"/>
    <property type="match status" value="1"/>
</dbReference>
<dbReference type="Pfam" id="PF02870">
    <property type="entry name" value="Methyltransf_1N"/>
    <property type="match status" value="1"/>
</dbReference>
<evidence type="ECO:0000256" key="8">
    <source>
        <dbReference type="HAMAP-Rule" id="MF_00772"/>
    </source>
</evidence>
<reference evidence="11 12" key="1">
    <citation type="submission" date="2019-08" db="EMBL/GenBank/DDBJ databases">
        <title>Hyperibacter terrae gen. nov., sp. nov. and Hyperibacter viscosus sp. nov., two new members in the family Rhodospirillaceae isolated from the rhizosphere of Hypericum perforatum.</title>
        <authorList>
            <person name="Noviana Z."/>
        </authorList>
    </citation>
    <scope>NUCLEOTIDE SEQUENCE [LARGE SCALE GENOMIC DNA]</scope>
    <source>
        <strain evidence="11 12">R5913</strain>
    </source>
</reference>
<evidence type="ECO:0000256" key="3">
    <source>
        <dbReference type="ARBA" id="ARBA00022603"/>
    </source>
</evidence>
<evidence type="ECO:0000256" key="4">
    <source>
        <dbReference type="ARBA" id="ARBA00022679"/>
    </source>
</evidence>
<evidence type="ECO:0000259" key="9">
    <source>
        <dbReference type="Pfam" id="PF01035"/>
    </source>
</evidence>
<dbReference type="InterPro" id="IPR014048">
    <property type="entry name" value="MethylDNA_cys_MeTrfase_DNA-bd"/>
</dbReference>
<comment type="catalytic activity">
    <reaction evidence="1 8">
        <text>a 4-O-methyl-thymidine in DNA + L-cysteinyl-[protein] = a thymidine in DNA + S-methyl-L-cysteinyl-[protein]</text>
        <dbReference type="Rhea" id="RHEA:53428"/>
        <dbReference type="Rhea" id="RHEA-COMP:10131"/>
        <dbReference type="Rhea" id="RHEA-COMP:10132"/>
        <dbReference type="Rhea" id="RHEA-COMP:13555"/>
        <dbReference type="Rhea" id="RHEA-COMP:13556"/>
        <dbReference type="ChEBI" id="CHEBI:29950"/>
        <dbReference type="ChEBI" id="CHEBI:82612"/>
        <dbReference type="ChEBI" id="CHEBI:137386"/>
        <dbReference type="ChEBI" id="CHEBI:137387"/>
        <dbReference type="EC" id="2.1.1.63"/>
    </reaction>
</comment>
<name>A0A5J6MND4_9PROT</name>
<comment type="catalytic activity">
    <reaction evidence="7 8">
        <text>a 6-O-methyl-2'-deoxyguanosine in DNA + L-cysteinyl-[protein] = S-methyl-L-cysteinyl-[protein] + a 2'-deoxyguanosine in DNA</text>
        <dbReference type="Rhea" id="RHEA:24000"/>
        <dbReference type="Rhea" id="RHEA-COMP:10131"/>
        <dbReference type="Rhea" id="RHEA-COMP:10132"/>
        <dbReference type="Rhea" id="RHEA-COMP:11367"/>
        <dbReference type="Rhea" id="RHEA-COMP:11368"/>
        <dbReference type="ChEBI" id="CHEBI:29950"/>
        <dbReference type="ChEBI" id="CHEBI:82612"/>
        <dbReference type="ChEBI" id="CHEBI:85445"/>
        <dbReference type="ChEBI" id="CHEBI:85448"/>
        <dbReference type="EC" id="2.1.1.63"/>
    </reaction>
</comment>
<keyword evidence="6 8" id="KW-0234">DNA repair</keyword>
<keyword evidence="5 8" id="KW-0227">DNA damage</keyword>
<keyword evidence="4 8" id="KW-0808">Transferase</keyword>
<dbReference type="PANTHER" id="PTHR10815:SF5">
    <property type="entry name" value="METHYLATED-DNA--PROTEIN-CYSTEINE METHYLTRANSFERASE"/>
    <property type="match status" value="1"/>
</dbReference>
<feature type="domain" description="Methylguanine DNA methyltransferase ribonuclease-like" evidence="10">
    <location>
        <begin position="11"/>
        <end position="80"/>
    </location>
</feature>
<dbReference type="InterPro" id="IPR036217">
    <property type="entry name" value="MethylDNA_cys_MeTrfase_DNAb"/>
</dbReference>